<dbReference type="PANTHER" id="PTHR31569">
    <property type="entry name" value="SWIM-TYPE DOMAIN-CONTAINING PROTEIN"/>
    <property type="match status" value="1"/>
</dbReference>
<evidence type="ECO:0008006" key="3">
    <source>
        <dbReference type="Google" id="ProtNLM"/>
    </source>
</evidence>
<comment type="caution">
    <text evidence="1">The sequence shown here is derived from an EMBL/GenBank/DDBJ whole genome shotgun (WGS) entry which is preliminary data.</text>
</comment>
<name>A0AAE1CYY1_9GAST</name>
<dbReference type="EMBL" id="JAWDGP010006241">
    <property type="protein sequence ID" value="KAK3744901.1"/>
    <property type="molecule type" value="Genomic_DNA"/>
</dbReference>
<protein>
    <recommendedName>
        <fullName evidence="3">MULE transposase domain-containing protein</fullName>
    </recommendedName>
</protein>
<proteinExistence type="predicted"/>
<organism evidence="1 2">
    <name type="scientific">Elysia crispata</name>
    <name type="common">lettuce slug</name>
    <dbReference type="NCBI Taxonomy" id="231223"/>
    <lineage>
        <taxon>Eukaryota</taxon>
        <taxon>Metazoa</taxon>
        <taxon>Spiralia</taxon>
        <taxon>Lophotrochozoa</taxon>
        <taxon>Mollusca</taxon>
        <taxon>Gastropoda</taxon>
        <taxon>Heterobranchia</taxon>
        <taxon>Euthyneura</taxon>
        <taxon>Panpulmonata</taxon>
        <taxon>Sacoglossa</taxon>
        <taxon>Placobranchoidea</taxon>
        <taxon>Plakobranchidae</taxon>
        <taxon>Elysia</taxon>
    </lineage>
</organism>
<accession>A0AAE1CYY1</accession>
<keyword evidence="2" id="KW-1185">Reference proteome</keyword>
<evidence type="ECO:0000313" key="2">
    <source>
        <dbReference type="Proteomes" id="UP001283361"/>
    </source>
</evidence>
<reference evidence="1" key="1">
    <citation type="journal article" date="2023" name="G3 (Bethesda)">
        <title>A reference genome for the long-term kleptoplast-retaining sea slug Elysia crispata morphotype clarki.</title>
        <authorList>
            <person name="Eastman K.E."/>
            <person name="Pendleton A.L."/>
            <person name="Shaikh M.A."/>
            <person name="Suttiyut T."/>
            <person name="Ogas R."/>
            <person name="Tomko P."/>
            <person name="Gavelis G."/>
            <person name="Widhalm J.R."/>
            <person name="Wisecaver J.H."/>
        </authorList>
    </citation>
    <scope>NUCLEOTIDE SEQUENCE</scope>
    <source>
        <strain evidence="1">ECLA1</strain>
    </source>
</reference>
<sequence>MVADGDNVGQCVGYACVKDERLVTLSVLFGEFVRRNEGVCVRTVIVHKDASEIAAVRMTMPECDILLCRFHVAKSLYDSVRKYCPKVEPERMDGLCTKMLKCASENVF</sequence>
<evidence type="ECO:0000313" key="1">
    <source>
        <dbReference type="EMBL" id="KAK3744901.1"/>
    </source>
</evidence>
<dbReference type="InterPro" id="IPR052579">
    <property type="entry name" value="Zinc_finger_SWIM"/>
</dbReference>
<gene>
    <name evidence="1" type="ORF">RRG08_058081</name>
</gene>
<dbReference type="PANTHER" id="PTHR31569:SF4">
    <property type="entry name" value="SWIM-TYPE DOMAIN-CONTAINING PROTEIN"/>
    <property type="match status" value="1"/>
</dbReference>
<dbReference type="Proteomes" id="UP001283361">
    <property type="component" value="Unassembled WGS sequence"/>
</dbReference>
<dbReference type="AlphaFoldDB" id="A0AAE1CYY1"/>